<dbReference type="EMBL" id="FOCL01000011">
    <property type="protein sequence ID" value="SEO70438.1"/>
    <property type="molecule type" value="Genomic_DNA"/>
</dbReference>
<dbReference type="OrthoDB" id="660167at2"/>
<dbReference type="STRING" id="551995.SAMN05192574_11147"/>
<evidence type="ECO:0000313" key="1">
    <source>
        <dbReference type="EMBL" id="SEO70438.1"/>
    </source>
</evidence>
<proteinExistence type="predicted"/>
<reference evidence="2" key="1">
    <citation type="submission" date="2016-10" db="EMBL/GenBank/DDBJ databases">
        <authorList>
            <person name="Varghese N."/>
            <person name="Submissions S."/>
        </authorList>
    </citation>
    <scope>NUCLEOTIDE SEQUENCE [LARGE SCALE GENOMIC DNA]</scope>
    <source>
        <strain evidence="2">Gh-48</strain>
    </source>
</reference>
<dbReference type="SUPFAM" id="SSF81296">
    <property type="entry name" value="E set domains"/>
    <property type="match status" value="1"/>
</dbReference>
<dbReference type="AlphaFoldDB" id="A0A1H8RWA7"/>
<dbReference type="InterPro" id="IPR013783">
    <property type="entry name" value="Ig-like_fold"/>
</dbReference>
<dbReference type="Proteomes" id="UP000198942">
    <property type="component" value="Unassembled WGS sequence"/>
</dbReference>
<name>A0A1H8RWA7_9SPHI</name>
<protein>
    <recommendedName>
        <fullName evidence="3">IPT/TIG domain-containing protein</fullName>
    </recommendedName>
</protein>
<dbReference type="Gene3D" id="2.60.40.10">
    <property type="entry name" value="Immunoglobulins"/>
    <property type="match status" value="2"/>
</dbReference>
<dbReference type="InterPro" id="IPR014756">
    <property type="entry name" value="Ig_E-set"/>
</dbReference>
<gene>
    <name evidence="1" type="ORF">SAMN05192574_11147</name>
</gene>
<accession>A0A1H8RWA7</accession>
<organism evidence="1 2">
    <name type="scientific">Mucilaginibacter gossypiicola</name>
    <dbReference type="NCBI Taxonomy" id="551995"/>
    <lineage>
        <taxon>Bacteria</taxon>
        <taxon>Pseudomonadati</taxon>
        <taxon>Bacteroidota</taxon>
        <taxon>Sphingobacteriia</taxon>
        <taxon>Sphingobacteriales</taxon>
        <taxon>Sphingobacteriaceae</taxon>
        <taxon>Mucilaginibacter</taxon>
    </lineage>
</organism>
<evidence type="ECO:0000313" key="2">
    <source>
        <dbReference type="Proteomes" id="UP000198942"/>
    </source>
</evidence>
<dbReference type="RefSeq" id="WP_091217935.1">
    <property type="nucleotide sequence ID" value="NZ_FOCL01000011.1"/>
</dbReference>
<sequence length="392" mass="41369">MKNLKSIFFYCVLSMVTVLSMNSCKKNDNGGDGPPSISRIRTVFQSSQTTQAITAFDSTTSDGKIGTMYAVIGNNLSSAKAIYINGVSIYFNIAYASNTSLQFSMPTTVPFSNDTTNNTLTVVTAHGKASIPFVVQQPVPVITSVDQLAGIPGDVITITGTTFNGLSGVTFGKVPAQVISNVINTTTQVSVLKVQVPSGVTAGPILLTTKATKGGGVGTGPLLSSGTSLLSDNVTAVHVANGVFGFTTPIFEDQLESGWYDYGWSNSPTVDQTLKKRGASSIKVSYSGGYDGFGFGANNVPVSKDAAVKFSLYGGKDTKDRNVHVILNGNFNISVQIPLVEGKWTDYIIPIANFVDAKNPLPTFINGLVFQEFSGNASVFNIDDVGIVDIQK</sequence>
<evidence type="ECO:0008006" key="3">
    <source>
        <dbReference type="Google" id="ProtNLM"/>
    </source>
</evidence>
<dbReference type="Gene3D" id="2.60.120.430">
    <property type="entry name" value="Galactose-binding lectin"/>
    <property type="match status" value="1"/>
</dbReference>
<keyword evidence="2" id="KW-1185">Reference proteome</keyword>